<evidence type="ECO:0000313" key="18">
    <source>
        <dbReference type="EMBL" id="SDO53201.1"/>
    </source>
</evidence>
<dbReference type="Pfam" id="PF04760">
    <property type="entry name" value="IF2_N"/>
    <property type="match status" value="1"/>
</dbReference>
<feature type="compositionally biased region" description="Low complexity" evidence="16">
    <location>
        <begin position="876"/>
        <end position="899"/>
    </location>
</feature>
<keyword evidence="6" id="KW-0507">mRNA processing</keyword>
<keyword evidence="9" id="KW-0378">Hydrolase</keyword>
<comment type="similarity">
    <text evidence="4">Belongs to the RNase E/G family.</text>
</comment>
<evidence type="ECO:0000256" key="14">
    <source>
        <dbReference type="ARBA" id="ARBA00066879"/>
    </source>
</evidence>
<dbReference type="RefSeq" id="WP_091372435.1">
    <property type="nucleotide sequence ID" value="NZ_FNDV01000002.1"/>
</dbReference>
<evidence type="ECO:0000256" key="5">
    <source>
        <dbReference type="ARBA" id="ARBA00022490"/>
    </source>
</evidence>
<comment type="catalytic activity">
    <reaction evidence="13">
        <text>Endonucleolytic cleavage of single-stranded RNA in A- and U-rich regions.</text>
        <dbReference type="EC" id="3.1.26.12"/>
    </reaction>
</comment>
<evidence type="ECO:0000256" key="3">
    <source>
        <dbReference type="ARBA" id="ARBA00004496"/>
    </source>
</evidence>
<dbReference type="GO" id="GO:0005737">
    <property type="term" value="C:cytoplasm"/>
    <property type="evidence" value="ECO:0007669"/>
    <property type="project" value="UniProtKB-SubCell"/>
</dbReference>
<dbReference type="EC" id="3.1.26.12" evidence="14"/>
<evidence type="ECO:0000256" key="6">
    <source>
        <dbReference type="ARBA" id="ARBA00022664"/>
    </source>
</evidence>
<evidence type="ECO:0000256" key="1">
    <source>
        <dbReference type="ARBA" id="ARBA00001946"/>
    </source>
</evidence>
<comment type="subcellular location">
    <subcellularLocation>
        <location evidence="3">Cytoplasm</location>
    </subcellularLocation>
</comment>
<evidence type="ECO:0000256" key="15">
    <source>
        <dbReference type="ARBA" id="ARBA00072999"/>
    </source>
</evidence>
<evidence type="ECO:0000256" key="11">
    <source>
        <dbReference type="ARBA" id="ARBA00022842"/>
    </source>
</evidence>
<proteinExistence type="inferred from homology"/>
<dbReference type="CDD" id="cd04453">
    <property type="entry name" value="S1_RNase_E"/>
    <property type="match status" value="1"/>
</dbReference>
<feature type="region of interest" description="Disordered" evidence="16">
    <location>
        <begin position="79"/>
        <end position="308"/>
    </location>
</feature>
<dbReference type="PROSITE" id="PS50126">
    <property type="entry name" value="S1"/>
    <property type="match status" value="1"/>
</dbReference>
<dbReference type="OrthoDB" id="9804278at2"/>
<evidence type="ECO:0000256" key="7">
    <source>
        <dbReference type="ARBA" id="ARBA00022694"/>
    </source>
</evidence>
<evidence type="ECO:0000256" key="2">
    <source>
        <dbReference type="ARBA" id="ARBA00001947"/>
    </source>
</evidence>
<feature type="compositionally biased region" description="Basic residues" evidence="16">
    <location>
        <begin position="233"/>
        <end position="242"/>
    </location>
</feature>
<feature type="compositionally biased region" description="Low complexity" evidence="16">
    <location>
        <begin position="150"/>
        <end position="159"/>
    </location>
</feature>
<dbReference type="SUPFAM" id="SSF50249">
    <property type="entry name" value="Nucleic acid-binding proteins"/>
    <property type="match status" value="1"/>
</dbReference>
<evidence type="ECO:0000256" key="13">
    <source>
        <dbReference type="ARBA" id="ARBA00050524"/>
    </source>
</evidence>
<dbReference type="InterPro" id="IPR012340">
    <property type="entry name" value="NA-bd_OB-fold"/>
</dbReference>
<keyword evidence="10" id="KW-0862">Zinc</keyword>
<feature type="compositionally biased region" description="Acidic residues" evidence="16">
    <location>
        <begin position="207"/>
        <end position="228"/>
    </location>
</feature>
<dbReference type="SMART" id="SM00316">
    <property type="entry name" value="S1"/>
    <property type="match status" value="1"/>
</dbReference>
<sequence>MSDMSNPAGSTGGATTTTTHAALADLPAKVRVHALAKLLEVSSKDVISALTDLGEEVRGAQSSVSRDVAIKVAEALTSDDTGLDTVDRASEPVEAPVEPEPVAPRKARIPPTPVFASASPLFLPPEPVAAPAPVKRREERDEEPVEEIAPKAAAAPKAAEPADESHADDDDEDGGASRRRRRGRRGRGRGKGVNDEPESTDTRTDADDTAEAEEPAQDEPSTQDDETGDAASRRRRRRRRRKGGDDGDYSATESTPDDPPNTVVHVREVRDEKTEAADARNEVRSVRGSTRLEAKRQRRRDGREAGRRRAPILSEAEFLARREAVDRAMIVRENPDRTQIAVLEDGVLVEHFVTSTGTGSLVGNVYLGRVQNVLPSMEAAFVDIGRGRNAVLYAGEVDWDAAGLEGKARKIEQALSTGDSVLVQVTKDPIGHKGARLTTQISLPGRFLVYVPGGGATGISRKLPENERRRLKDVLKRIVPEDAGVIIRTASEGISEEELGRDVRRLQAQWQVIKDKSEGTNGVKKAGSPSLLYEEPDLLVKVVRDLFTEDFSTLAVQGETAWETIDSYVRHVAPELLDRVRRHVGPKDVFAETRVDEQLLKALDRKVWLPSGGYLIIDRTEAMTVIDVNTGKFTGSGGNLEETVTRNNLESAEEIVRQLRLRDIGGIIVIDFIDMVLESNRDLVLRRLTECLGRDRTRHQVAEVTSLGLVQMTRKRVGTGLLEAFSNTCEHCKGRGVVVSTETAKAAPVPQQQQQQQPAPQKEKEPEQTGGGRRRGRDRDRDKGKDQQQPVVKDEPVRDDVKNAVATIAKATVKHADDGHHDAEPVAAEPVKAAEPAKAPEPVKAPEPAVEAPVAQALGDVSGDGHAEHDNVSNGRAPEPVVEAPAAPAAPVAAPAVSAPRRRSRRTASRPAGPPVNAGQEG</sequence>
<feature type="compositionally biased region" description="Basic and acidic residues" evidence="16">
    <location>
        <begin position="777"/>
        <end position="800"/>
    </location>
</feature>
<dbReference type="STRING" id="504798.SAMN05421871_102633"/>
<comment type="cofactor">
    <cofactor evidence="1">
        <name>Mg(2+)</name>
        <dbReference type="ChEBI" id="CHEBI:18420"/>
    </cofactor>
</comment>
<evidence type="ECO:0000259" key="17">
    <source>
        <dbReference type="PROSITE" id="PS50126"/>
    </source>
</evidence>
<evidence type="ECO:0000256" key="10">
    <source>
        <dbReference type="ARBA" id="ARBA00022833"/>
    </source>
</evidence>
<dbReference type="GO" id="GO:0003723">
    <property type="term" value="F:RNA binding"/>
    <property type="evidence" value="ECO:0007669"/>
    <property type="project" value="UniProtKB-KW"/>
</dbReference>
<feature type="compositionally biased region" description="Basic and acidic residues" evidence="16">
    <location>
        <begin position="814"/>
        <end position="824"/>
    </location>
</feature>
<dbReference type="PANTHER" id="PTHR30001:SF0">
    <property type="entry name" value="RIBONUCLEASE G"/>
    <property type="match status" value="1"/>
</dbReference>
<protein>
    <recommendedName>
        <fullName evidence="15">Ribonuclease E</fullName>
        <ecNumber evidence="14">3.1.26.12</ecNumber>
    </recommendedName>
</protein>
<dbReference type="Proteomes" id="UP000199651">
    <property type="component" value="Unassembled WGS sequence"/>
</dbReference>
<dbReference type="NCBIfam" id="TIGR00757">
    <property type="entry name" value="RNaseEG"/>
    <property type="match status" value="1"/>
</dbReference>
<dbReference type="GO" id="GO:0046872">
    <property type="term" value="F:metal ion binding"/>
    <property type="evidence" value="ECO:0007669"/>
    <property type="project" value="UniProtKB-KW"/>
</dbReference>
<reference evidence="19" key="1">
    <citation type="submission" date="2016-10" db="EMBL/GenBank/DDBJ databases">
        <authorList>
            <person name="Varghese N."/>
            <person name="Submissions S."/>
        </authorList>
    </citation>
    <scope>NUCLEOTIDE SEQUENCE [LARGE SCALE GENOMIC DNA]</scope>
    <source>
        <strain evidence="19">IBRC-M 10655</strain>
    </source>
</reference>
<dbReference type="GO" id="GO:0006397">
    <property type="term" value="P:mRNA processing"/>
    <property type="evidence" value="ECO:0007669"/>
    <property type="project" value="UniProtKB-KW"/>
</dbReference>
<feature type="compositionally biased region" description="Low complexity" evidence="16">
    <location>
        <begin position="744"/>
        <end position="760"/>
    </location>
</feature>
<dbReference type="InterPro" id="IPR004659">
    <property type="entry name" value="RNase_E/G"/>
</dbReference>
<evidence type="ECO:0000256" key="9">
    <source>
        <dbReference type="ARBA" id="ARBA00022801"/>
    </source>
</evidence>
<gene>
    <name evidence="18" type="ORF">SAMN05192558_103416</name>
</gene>
<keyword evidence="7" id="KW-0819">tRNA processing</keyword>
<dbReference type="AlphaFoldDB" id="A0A1H0KBP8"/>
<keyword evidence="8" id="KW-0479">Metal-binding</keyword>
<dbReference type="Gene3D" id="1.10.10.2480">
    <property type="match status" value="1"/>
</dbReference>
<dbReference type="InterPro" id="IPR006847">
    <property type="entry name" value="IF2_N"/>
</dbReference>
<dbReference type="GO" id="GO:0006364">
    <property type="term" value="P:rRNA processing"/>
    <property type="evidence" value="ECO:0007669"/>
    <property type="project" value="TreeGrafter"/>
</dbReference>
<accession>A0A1H0KBP8</accession>
<dbReference type="FunFam" id="2.40.50.140:FF:000066">
    <property type="entry name" value="Ribonuclease E"/>
    <property type="match status" value="1"/>
</dbReference>
<keyword evidence="5" id="KW-0963">Cytoplasm</keyword>
<evidence type="ECO:0000313" key="19">
    <source>
        <dbReference type="Proteomes" id="UP000199651"/>
    </source>
</evidence>
<feature type="compositionally biased region" description="Low complexity" evidence="16">
    <location>
        <begin position="825"/>
        <end position="855"/>
    </location>
</feature>
<evidence type="ECO:0000256" key="12">
    <source>
        <dbReference type="ARBA" id="ARBA00022884"/>
    </source>
</evidence>
<feature type="region of interest" description="Disordered" evidence="16">
    <location>
        <begin position="813"/>
        <end position="922"/>
    </location>
</feature>
<dbReference type="Pfam" id="PF10150">
    <property type="entry name" value="RNase_E_G"/>
    <property type="match status" value="1"/>
</dbReference>
<name>A0A1H0KBP8_9PSEU</name>
<feature type="compositionally biased region" description="Basic and acidic residues" evidence="16">
    <location>
        <begin position="265"/>
        <end position="307"/>
    </location>
</feature>
<keyword evidence="19" id="KW-1185">Reference proteome</keyword>
<dbReference type="InterPro" id="IPR019307">
    <property type="entry name" value="RNA-bd_AU-1/RNase_E/G"/>
</dbReference>
<dbReference type="GO" id="GO:0008033">
    <property type="term" value="P:tRNA processing"/>
    <property type="evidence" value="ECO:0007669"/>
    <property type="project" value="UniProtKB-KW"/>
</dbReference>
<keyword evidence="11" id="KW-0460">Magnesium</keyword>
<evidence type="ECO:0000256" key="16">
    <source>
        <dbReference type="SAM" id="MobiDB-lite"/>
    </source>
</evidence>
<dbReference type="EMBL" id="FNJB01000003">
    <property type="protein sequence ID" value="SDO53201.1"/>
    <property type="molecule type" value="Genomic_DNA"/>
</dbReference>
<evidence type="ECO:0000256" key="8">
    <source>
        <dbReference type="ARBA" id="ARBA00022723"/>
    </source>
</evidence>
<dbReference type="InterPro" id="IPR003029">
    <property type="entry name" value="S1_domain"/>
</dbReference>
<dbReference type="Gene3D" id="2.40.50.140">
    <property type="entry name" value="Nucleic acid-binding proteins"/>
    <property type="match status" value="1"/>
</dbReference>
<evidence type="ECO:0000256" key="4">
    <source>
        <dbReference type="ARBA" id="ARBA00005522"/>
    </source>
</evidence>
<feature type="compositionally biased region" description="Basic residues" evidence="16">
    <location>
        <begin position="177"/>
        <end position="190"/>
    </location>
</feature>
<dbReference type="PANTHER" id="PTHR30001">
    <property type="entry name" value="RIBONUCLEASE"/>
    <property type="match status" value="1"/>
</dbReference>
<feature type="domain" description="S1 motif" evidence="17">
    <location>
        <begin position="363"/>
        <end position="440"/>
    </location>
</feature>
<keyword evidence="12" id="KW-0694">RNA-binding</keyword>
<comment type="cofactor">
    <cofactor evidence="2">
        <name>Zn(2+)</name>
        <dbReference type="ChEBI" id="CHEBI:29105"/>
    </cofactor>
</comment>
<dbReference type="GO" id="GO:0008995">
    <property type="term" value="F:ribonuclease E activity"/>
    <property type="evidence" value="ECO:0007669"/>
    <property type="project" value="UniProtKB-EC"/>
</dbReference>
<organism evidence="18 19">
    <name type="scientific">Actinokineospora alba</name>
    <dbReference type="NCBI Taxonomy" id="504798"/>
    <lineage>
        <taxon>Bacteria</taxon>
        <taxon>Bacillati</taxon>
        <taxon>Actinomycetota</taxon>
        <taxon>Actinomycetes</taxon>
        <taxon>Pseudonocardiales</taxon>
        <taxon>Pseudonocardiaceae</taxon>
        <taxon>Actinokineospora</taxon>
    </lineage>
</organism>
<feature type="region of interest" description="Disordered" evidence="16">
    <location>
        <begin position="743"/>
        <end position="800"/>
    </location>
</feature>